<sequence>MLNAGAQPYKPVGIRVKDARLSEHAPVYKPVNTSGTEAMPSEVAAPLQPVKSDEHSLFLTFSNGFPLSERQIFEFFNWSYAPDVERAIIPKPKGGRGPALHGRVVFKNTHIPNLVMGSREKVCLSIDGRPVYCRRFKSKQRKSAATASANLGDGGSHPGGDA</sequence>
<feature type="compositionally biased region" description="Gly residues" evidence="1">
    <location>
        <begin position="152"/>
        <end position="162"/>
    </location>
</feature>
<accession>A0A6J0NCN2</accession>
<evidence type="ECO:0000313" key="3">
    <source>
        <dbReference type="RefSeq" id="XP_018482275.1"/>
    </source>
</evidence>
<reference evidence="2" key="1">
    <citation type="journal article" date="2019" name="Database">
        <title>The radish genome database (RadishGD): an integrated information resource for radish genomics.</title>
        <authorList>
            <person name="Yu H.J."/>
            <person name="Baek S."/>
            <person name="Lee Y.J."/>
            <person name="Cho A."/>
            <person name="Mun J.H."/>
        </authorList>
    </citation>
    <scope>NUCLEOTIDE SEQUENCE [LARGE SCALE GENOMIC DNA]</scope>
    <source>
        <strain evidence="2">cv. WK10039</strain>
    </source>
</reference>
<dbReference type="GeneID" id="108853354"/>
<evidence type="ECO:0000313" key="2">
    <source>
        <dbReference type="Proteomes" id="UP000504610"/>
    </source>
</evidence>
<dbReference type="Proteomes" id="UP000504610">
    <property type="component" value="Chromosome 4"/>
</dbReference>
<reference evidence="3" key="2">
    <citation type="submission" date="2025-08" db="UniProtKB">
        <authorList>
            <consortium name="RefSeq"/>
        </authorList>
    </citation>
    <scope>IDENTIFICATION</scope>
    <source>
        <tissue evidence="3">Leaf</tissue>
    </source>
</reference>
<dbReference type="PANTHER" id="PTHR33527:SF45">
    <property type="entry name" value="RRM DOMAIN-CONTAINING PROTEIN"/>
    <property type="match status" value="1"/>
</dbReference>
<dbReference type="KEGG" id="rsz:108853354"/>
<dbReference type="OrthoDB" id="1882251at2759"/>
<evidence type="ECO:0000256" key="1">
    <source>
        <dbReference type="SAM" id="MobiDB-lite"/>
    </source>
</evidence>
<organism evidence="2 3">
    <name type="scientific">Raphanus sativus</name>
    <name type="common">Radish</name>
    <name type="synonym">Raphanus raphanistrum var. sativus</name>
    <dbReference type="NCBI Taxonomy" id="3726"/>
    <lineage>
        <taxon>Eukaryota</taxon>
        <taxon>Viridiplantae</taxon>
        <taxon>Streptophyta</taxon>
        <taxon>Embryophyta</taxon>
        <taxon>Tracheophyta</taxon>
        <taxon>Spermatophyta</taxon>
        <taxon>Magnoliopsida</taxon>
        <taxon>eudicotyledons</taxon>
        <taxon>Gunneridae</taxon>
        <taxon>Pentapetalae</taxon>
        <taxon>rosids</taxon>
        <taxon>malvids</taxon>
        <taxon>Brassicales</taxon>
        <taxon>Brassicaceae</taxon>
        <taxon>Brassiceae</taxon>
        <taxon>Raphanus</taxon>
    </lineage>
</organism>
<keyword evidence="2" id="KW-1185">Reference proteome</keyword>
<dbReference type="PANTHER" id="PTHR33527">
    <property type="entry name" value="OS07G0274300 PROTEIN"/>
    <property type="match status" value="1"/>
</dbReference>
<name>A0A6J0NCN2_RAPSA</name>
<gene>
    <name evidence="3" type="primary">LOC108853354</name>
</gene>
<dbReference type="RefSeq" id="XP_018482275.1">
    <property type="nucleotide sequence ID" value="XM_018626773.2"/>
</dbReference>
<feature type="region of interest" description="Disordered" evidence="1">
    <location>
        <begin position="139"/>
        <end position="162"/>
    </location>
</feature>
<proteinExistence type="predicted"/>
<protein>
    <submittedName>
        <fullName evidence="3">Uncharacterized protein LOC108853354</fullName>
    </submittedName>
</protein>
<dbReference type="AlphaFoldDB" id="A0A6J0NCN2"/>